<evidence type="ECO:0000313" key="8">
    <source>
        <dbReference type="Proteomes" id="UP000254863"/>
    </source>
</evidence>
<dbReference type="EMBL" id="CP102103">
    <property type="protein sequence ID" value="UWZ72580.1"/>
    <property type="molecule type" value="Genomic_DNA"/>
</dbReference>
<dbReference type="Proteomes" id="UP001060345">
    <property type="component" value="Chromosome"/>
</dbReference>
<gene>
    <name evidence="3" type="ORF">CWM85_30565</name>
    <name evidence="5" type="ORF">NCTC11685_02005</name>
    <name evidence="4" type="ORF">NCTC11694_01981</name>
    <name evidence="6" type="ORF">NP224_20525</name>
    <name evidence="2" type="ORF">QAB24_020940</name>
</gene>
<feature type="transmembrane region" description="Helical" evidence="1">
    <location>
        <begin position="15"/>
        <end position="43"/>
    </location>
</feature>
<evidence type="ECO:0000313" key="3">
    <source>
        <dbReference type="EMBL" id="PLM50645.1"/>
    </source>
</evidence>
<dbReference type="Proteomes" id="UP001175817">
    <property type="component" value="Unassembled WGS sequence"/>
</dbReference>
<organism evidence="3 7">
    <name type="scientific">Klebsiella michiganensis</name>
    <dbReference type="NCBI Taxonomy" id="1134687"/>
    <lineage>
        <taxon>Bacteria</taxon>
        <taxon>Pseudomonadati</taxon>
        <taxon>Pseudomonadota</taxon>
        <taxon>Gammaproteobacteria</taxon>
        <taxon>Enterobacterales</taxon>
        <taxon>Enterobacteriaceae</taxon>
        <taxon>Klebsiella/Raoultella group</taxon>
        <taxon>Klebsiella</taxon>
    </lineage>
</organism>
<keyword evidence="1" id="KW-0812">Transmembrane</keyword>
<dbReference type="AlphaFoldDB" id="A0A2J4YIL8"/>
<reference evidence="8 9" key="3">
    <citation type="submission" date="2018-06" db="EMBL/GenBank/DDBJ databases">
        <authorList>
            <consortium name="Pathogen Informatics"/>
            <person name="Doyle S."/>
        </authorList>
    </citation>
    <scope>NUCLEOTIDE SEQUENCE [LARGE SCALE GENOMIC DNA]</scope>
    <source>
        <strain evidence="5 8">NCTC11685</strain>
        <strain evidence="4 9">NCTC11694</strain>
    </source>
</reference>
<protein>
    <submittedName>
        <fullName evidence="3">Uncharacterized protein</fullName>
    </submittedName>
</protein>
<feature type="transmembrane region" description="Helical" evidence="1">
    <location>
        <begin position="130"/>
        <end position="147"/>
    </location>
</feature>
<dbReference type="Proteomes" id="UP000234661">
    <property type="component" value="Unassembled WGS sequence"/>
</dbReference>
<dbReference type="Proteomes" id="UP000254863">
    <property type="component" value="Unassembled WGS sequence"/>
</dbReference>
<proteinExistence type="predicted"/>
<sequence length="193" mass="21872">MNYQVFPLFTRTITLLFFLIGFAFCLFGISALLTYSIVVGLFFPVGISMRLHRLNETGLALTLTEDTRWITYIHGFPAKEQRDVIKNPCFWSTERTRQFFLRCFASKMILQAACIAILACDVLSSEGDAVTAILALLALLFLLYMSGKSAYSFYLLATNQWQCESLTTSGGSIWYQGFLPKKEGKDTLFARLF</sequence>
<dbReference type="EMBL" id="UGJR01000002">
    <property type="protein sequence ID" value="STR40811.1"/>
    <property type="molecule type" value="Genomic_DNA"/>
</dbReference>
<keyword evidence="1" id="KW-1133">Transmembrane helix</keyword>
<dbReference type="EMBL" id="UGMS01000001">
    <property type="protein sequence ID" value="STV78072.1"/>
    <property type="molecule type" value="Genomic_DNA"/>
</dbReference>
<reference evidence="2" key="6">
    <citation type="submission" date="2024-01" db="EMBL/GenBank/DDBJ databases">
        <authorList>
            <person name="Macesic N."/>
        </authorList>
    </citation>
    <scope>NUCLEOTIDE SEQUENCE</scope>
    <source>
        <strain evidence="2">CPO078</strain>
    </source>
</reference>
<evidence type="ECO:0000313" key="9">
    <source>
        <dbReference type="Proteomes" id="UP000255050"/>
    </source>
</evidence>
<evidence type="ECO:0000313" key="6">
    <source>
        <dbReference type="EMBL" id="UWZ72580.1"/>
    </source>
</evidence>
<evidence type="ECO:0000313" key="7">
    <source>
        <dbReference type="Proteomes" id="UP000234661"/>
    </source>
</evidence>
<reference evidence="2" key="5">
    <citation type="journal article" date="2023" name="Nat. Commun.">
        <title>Genomic dissection of endemic carbapenem resistance reveals metallo-beta-lactamase dissemination through clonal, plasmid and integron transfer.</title>
        <authorList>
            <person name="Macesic N."/>
            <person name="Hawkey J."/>
            <person name="Vezina B."/>
            <person name="Wisniewski J.A."/>
            <person name="Cottingham H."/>
            <person name="Blakeway L.V."/>
            <person name="Harshegyi T."/>
            <person name="Pragastis K."/>
            <person name="Badoordeen G.Z."/>
            <person name="Dennison A."/>
            <person name="Spelman D.W."/>
            <person name="Jenney A.W.J."/>
            <person name="Peleg A.Y."/>
        </authorList>
    </citation>
    <scope>NUCLEOTIDE SEQUENCE</scope>
    <source>
        <strain evidence="2">CPO078</strain>
    </source>
</reference>
<evidence type="ECO:0000313" key="2">
    <source>
        <dbReference type="EMBL" id="MEC6052962.1"/>
    </source>
</evidence>
<dbReference type="EMBL" id="PIET01001416">
    <property type="protein sequence ID" value="PLM50645.1"/>
    <property type="molecule type" value="Genomic_DNA"/>
</dbReference>
<reference evidence="6" key="4">
    <citation type="submission" date="2022-08" db="EMBL/GenBank/DDBJ databases">
        <title>Genomic characterization and comparative genomic analysis of a strain of klebsiella michiganensis carrying blaKPC-2 isolated from the blood of children with very preterm bloodstream infection.</title>
        <authorList>
            <person name="Zhang N."/>
        </authorList>
    </citation>
    <scope>NUCLEOTIDE SEQUENCE</scope>
    <source>
        <strain evidence="6">BSI-KPN166</strain>
    </source>
</reference>
<evidence type="ECO:0000256" key="1">
    <source>
        <dbReference type="SAM" id="Phobius"/>
    </source>
</evidence>
<keyword evidence="1" id="KW-0472">Membrane</keyword>
<evidence type="ECO:0000313" key="5">
    <source>
        <dbReference type="EMBL" id="STV78072.1"/>
    </source>
</evidence>
<dbReference type="RefSeq" id="WP_025106391.1">
    <property type="nucleotide sequence ID" value="NZ_ABVZTX020000010.1"/>
</dbReference>
<feature type="transmembrane region" description="Helical" evidence="1">
    <location>
        <begin position="104"/>
        <end position="124"/>
    </location>
</feature>
<reference evidence="3 7" key="2">
    <citation type="submission" date="2018-01" db="EMBL/GenBank/DDBJ databases">
        <title>Genomic study of Klebsiella pneumoniae.</title>
        <authorList>
            <person name="Yang Y."/>
            <person name="Bicalho R."/>
        </authorList>
    </citation>
    <scope>NUCLEOTIDE SEQUENCE [LARGE SCALE GENOMIC DNA]</scope>
    <source>
        <strain evidence="3 7">A2</strain>
    </source>
</reference>
<accession>A0A2J4YIL8</accession>
<reference evidence="3 7" key="1">
    <citation type="submission" date="2017-11" db="EMBL/GenBank/DDBJ databases">
        <authorList>
            <person name="Han C.G."/>
        </authorList>
    </citation>
    <scope>NUCLEOTIDE SEQUENCE [LARGE SCALE GENOMIC DNA]</scope>
    <source>
        <strain evidence="3 7">A2</strain>
    </source>
</reference>
<name>A0A2J4YIL8_9ENTR</name>
<dbReference type="EMBL" id="JARTTH020000001">
    <property type="protein sequence ID" value="MEC6052962.1"/>
    <property type="molecule type" value="Genomic_DNA"/>
</dbReference>
<evidence type="ECO:0000313" key="4">
    <source>
        <dbReference type="EMBL" id="STR40811.1"/>
    </source>
</evidence>
<accession>A0A384IQ61</accession>
<dbReference type="Proteomes" id="UP000255050">
    <property type="component" value="Unassembled WGS sequence"/>
</dbReference>